<dbReference type="GO" id="GO:0045892">
    <property type="term" value="P:negative regulation of DNA-templated transcription"/>
    <property type="evidence" value="ECO:0007669"/>
    <property type="project" value="TreeGrafter"/>
</dbReference>
<dbReference type="InterPro" id="IPR005471">
    <property type="entry name" value="Tscrpt_reg_IclR_N"/>
</dbReference>
<keyword evidence="2" id="KW-0238">DNA-binding</keyword>
<keyword evidence="3" id="KW-0804">Transcription</keyword>
<evidence type="ECO:0000259" key="5">
    <source>
        <dbReference type="PROSITE" id="PS51078"/>
    </source>
</evidence>
<dbReference type="Gene3D" id="1.10.10.10">
    <property type="entry name" value="Winged helix-like DNA-binding domain superfamily/Winged helix DNA-binding domain"/>
    <property type="match status" value="1"/>
</dbReference>
<feature type="domain" description="HTH iclR-type" evidence="4">
    <location>
        <begin position="8"/>
        <end position="70"/>
    </location>
</feature>
<dbReference type="InterPro" id="IPR014757">
    <property type="entry name" value="Tscrpt_reg_IclR_C"/>
</dbReference>
<dbReference type="SMART" id="SM00346">
    <property type="entry name" value="HTH_ICLR"/>
    <property type="match status" value="1"/>
</dbReference>
<dbReference type="InterPro" id="IPR050707">
    <property type="entry name" value="HTH_MetabolicPath_Reg"/>
</dbReference>
<dbReference type="InterPro" id="IPR036390">
    <property type="entry name" value="WH_DNA-bd_sf"/>
</dbReference>
<evidence type="ECO:0000259" key="4">
    <source>
        <dbReference type="PROSITE" id="PS51077"/>
    </source>
</evidence>
<dbReference type="PANTHER" id="PTHR30136">
    <property type="entry name" value="HELIX-TURN-HELIX TRANSCRIPTIONAL REGULATOR, ICLR FAMILY"/>
    <property type="match status" value="1"/>
</dbReference>
<dbReference type="RefSeq" id="WP_111363113.1">
    <property type="nucleotide sequence ID" value="NZ_JASHJG010000010.1"/>
</dbReference>
<evidence type="ECO:0000256" key="2">
    <source>
        <dbReference type="ARBA" id="ARBA00023125"/>
    </source>
</evidence>
<evidence type="ECO:0000313" key="6">
    <source>
        <dbReference type="EMBL" id="KAA0917768.1"/>
    </source>
</evidence>
<reference evidence="6 7" key="1">
    <citation type="submission" date="2019-07" db="EMBL/GenBank/DDBJ databases">
        <title>Aquicoccus porphyridii gen. nov., sp. nov., isolated from a small marine red alga, Porphyridium marinum.</title>
        <authorList>
            <person name="Liu L."/>
        </authorList>
    </citation>
    <scope>NUCLEOTIDE SEQUENCE [LARGE SCALE GENOMIC DNA]</scope>
    <source>
        <strain evidence="6 7">L1 8-17</strain>
    </source>
</reference>
<sequence>MAEQPPTISGNLRLLVLLERICGSETPVTAADVMAEMDLPKPTAHRLLSTLEGEGFIRRHPDGRGYISGLRMQRLAAGMVASMRHRAAVSMVLRNLSEEIGETCNIAQRDGDAVVYIDRVETKWPLQIALPIGTRVPLHCSAAGKVWLASLDDDQLRPLLSCSELERRAPNTITDPARLLDELRLTRERGWGEDNEEAIEGMVALAVPIADAQGRLFATLSFHAPKLRMTLGRGRGHLPLLQRRASEIAHLFLHGTGP</sequence>
<evidence type="ECO:0000256" key="1">
    <source>
        <dbReference type="ARBA" id="ARBA00023015"/>
    </source>
</evidence>
<evidence type="ECO:0000313" key="7">
    <source>
        <dbReference type="Proteomes" id="UP000325291"/>
    </source>
</evidence>
<dbReference type="AlphaFoldDB" id="A0A5A9ZKR0"/>
<protein>
    <submittedName>
        <fullName evidence="6">IclR family transcriptional regulator</fullName>
    </submittedName>
</protein>
<dbReference type="CDD" id="cd00090">
    <property type="entry name" value="HTH_ARSR"/>
    <property type="match status" value="1"/>
</dbReference>
<name>A0A5A9ZKR0_9RHOB</name>
<comment type="caution">
    <text evidence="6">The sequence shown here is derived from an EMBL/GenBank/DDBJ whole genome shotgun (WGS) entry which is preliminary data.</text>
</comment>
<dbReference type="PROSITE" id="PS51078">
    <property type="entry name" value="ICLR_ED"/>
    <property type="match status" value="1"/>
</dbReference>
<evidence type="ECO:0000256" key="3">
    <source>
        <dbReference type="ARBA" id="ARBA00023163"/>
    </source>
</evidence>
<dbReference type="Proteomes" id="UP000325291">
    <property type="component" value="Unassembled WGS sequence"/>
</dbReference>
<proteinExistence type="predicted"/>
<dbReference type="PROSITE" id="PS51077">
    <property type="entry name" value="HTH_ICLR"/>
    <property type="match status" value="1"/>
</dbReference>
<dbReference type="PANTHER" id="PTHR30136:SF24">
    <property type="entry name" value="HTH-TYPE TRANSCRIPTIONAL REPRESSOR ALLR"/>
    <property type="match status" value="1"/>
</dbReference>
<dbReference type="EMBL" id="VINQ01000003">
    <property type="protein sequence ID" value="KAA0917768.1"/>
    <property type="molecule type" value="Genomic_DNA"/>
</dbReference>
<dbReference type="SUPFAM" id="SSF55781">
    <property type="entry name" value="GAF domain-like"/>
    <property type="match status" value="1"/>
</dbReference>
<organism evidence="6 7">
    <name type="scientific">Aquicoccus porphyridii</name>
    <dbReference type="NCBI Taxonomy" id="1852029"/>
    <lineage>
        <taxon>Bacteria</taxon>
        <taxon>Pseudomonadati</taxon>
        <taxon>Pseudomonadota</taxon>
        <taxon>Alphaproteobacteria</taxon>
        <taxon>Rhodobacterales</taxon>
        <taxon>Paracoccaceae</taxon>
        <taxon>Aquicoccus</taxon>
    </lineage>
</organism>
<keyword evidence="1" id="KW-0805">Transcription regulation</keyword>
<dbReference type="InterPro" id="IPR011991">
    <property type="entry name" value="ArsR-like_HTH"/>
</dbReference>
<gene>
    <name evidence="6" type="ORF">FLO80_07035</name>
</gene>
<dbReference type="Pfam" id="PF09339">
    <property type="entry name" value="HTH_IclR"/>
    <property type="match status" value="1"/>
</dbReference>
<dbReference type="GO" id="GO:0003677">
    <property type="term" value="F:DNA binding"/>
    <property type="evidence" value="ECO:0007669"/>
    <property type="project" value="UniProtKB-KW"/>
</dbReference>
<dbReference type="Gene3D" id="3.30.450.40">
    <property type="match status" value="1"/>
</dbReference>
<dbReference type="SUPFAM" id="SSF46785">
    <property type="entry name" value="Winged helix' DNA-binding domain"/>
    <property type="match status" value="1"/>
</dbReference>
<dbReference type="InterPro" id="IPR036388">
    <property type="entry name" value="WH-like_DNA-bd_sf"/>
</dbReference>
<dbReference type="Pfam" id="PF01614">
    <property type="entry name" value="IclR_C"/>
    <property type="match status" value="1"/>
</dbReference>
<accession>A0A5A9ZKR0</accession>
<feature type="domain" description="IclR-ED" evidence="5">
    <location>
        <begin position="71"/>
        <end position="254"/>
    </location>
</feature>
<keyword evidence="7" id="KW-1185">Reference proteome</keyword>
<dbReference type="InterPro" id="IPR029016">
    <property type="entry name" value="GAF-like_dom_sf"/>
</dbReference>
<dbReference type="GO" id="GO:0003700">
    <property type="term" value="F:DNA-binding transcription factor activity"/>
    <property type="evidence" value="ECO:0007669"/>
    <property type="project" value="TreeGrafter"/>
</dbReference>